<name>A0ABS5PKQ9_9FLAO</name>
<evidence type="ECO:0000256" key="1">
    <source>
        <dbReference type="SAM" id="Phobius"/>
    </source>
</evidence>
<evidence type="ECO:0000313" key="3">
    <source>
        <dbReference type="Proteomes" id="UP000722625"/>
    </source>
</evidence>
<accession>A0ABS5PKQ9</accession>
<reference evidence="2 3" key="1">
    <citation type="journal article" date="2018" name="Int. J. Syst. Evol. Microbiol.">
        <title>Flavobacterium chryseum sp. nov. and Flavobacterium psychroterrae sp. nov., novel environmental bacteria isolated from Antarctica.</title>
        <authorList>
            <person name="Kralova S."/>
            <person name="Svec P."/>
            <person name="Busse H.J."/>
            <person name="Stankova E."/>
            <person name="Vaczi P."/>
            <person name="Sedlacek I."/>
        </authorList>
    </citation>
    <scope>NUCLEOTIDE SEQUENCE [LARGE SCALE GENOMIC DNA]</scope>
    <source>
        <strain evidence="2 3">CCM 8827</strain>
    </source>
</reference>
<proteinExistence type="predicted"/>
<keyword evidence="1" id="KW-1133">Transmembrane helix</keyword>
<sequence length="110" mass="12903">MEQIVYPTLTVFFTALITWFFSRRKNIAEVRSAEIDNDLKLKSAELDNDVKAAKHYRDILDDFATRLTTAYDTIKAMEIQHRELMLVNQQLVDELQKFKQLNGKPHDTTK</sequence>
<organism evidence="2 3">
    <name type="scientific">Flavobacterium psychroterrae</name>
    <dbReference type="NCBI Taxonomy" id="2133767"/>
    <lineage>
        <taxon>Bacteria</taxon>
        <taxon>Pseudomonadati</taxon>
        <taxon>Bacteroidota</taxon>
        <taxon>Flavobacteriia</taxon>
        <taxon>Flavobacteriales</taxon>
        <taxon>Flavobacteriaceae</taxon>
        <taxon>Flavobacterium</taxon>
    </lineage>
</organism>
<protein>
    <recommendedName>
        <fullName evidence="4">Holin</fullName>
    </recommendedName>
</protein>
<gene>
    <name evidence="2" type="ORF">KHA90_23970</name>
</gene>
<dbReference type="EMBL" id="JAGYVZ010000043">
    <property type="protein sequence ID" value="MBS7234066.1"/>
    <property type="molecule type" value="Genomic_DNA"/>
</dbReference>
<feature type="transmembrane region" description="Helical" evidence="1">
    <location>
        <begin position="6"/>
        <end position="22"/>
    </location>
</feature>
<evidence type="ECO:0000313" key="2">
    <source>
        <dbReference type="EMBL" id="MBS7234066.1"/>
    </source>
</evidence>
<comment type="caution">
    <text evidence="2">The sequence shown here is derived from an EMBL/GenBank/DDBJ whole genome shotgun (WGS) entry which is preliminary data.</text>
</comment>
<dbReference type="Proteomes" id="UP000722625">
    <property type="component" value="Unassembled WGS sequence"/>
</dbReference>
<keyword evidence="1" id="KW-0812">Transmembrane</keyword>
<keyword evidence="1" id="KW-0472">Membrane</keyword>
<dbReference type="RefSeq" id="WP_213307842.1">
    <property type="nucleotide sequence ID" value="NZ_JAGYVZ010000043.1"/>
</dbReference>
<evidence type="ECO:0008006" key="4">
    <source>
        <dbReference type="Google" id="ProtNLM"/>
    </source>
</evidence>
<keyword evidence="3" id="KW-1185">Reference proteome</keyword>